<proteinExistence type="predicted"/>
<sequence>MSIRTDESGFIICGISPELLNFRSSWRLLSSCPSCFVRRHGRGYSPVFQAYIPSPSVEAYEKSKHDL</sequence>
<accession>A0AAE1ARE6</accession>
<reference evidence="1" key="1">
    <citation type="journal article" date="2023" name="G3 (Bethesda)">
        <title>A reference genome for the long-term kleptoplast-retaining sea slug Elysia crispata morphotype clarki.</title>
        <authorList>
            <person name="Eastman K.E."/>
            <person name="Pendleton A.L."/>
            <person name="Shaikh M.A."/>
            <person name="Suttiyut T."/>
            <person name="Ogas R."/>
            <person name="Tomko P."/>
            <person name="Gavelis G."/>
            <person name="Widhalm J.R."/>
            <person name="Wisecaver J.H."/>
        </authorList>
    </citation>
    <scope>NUCLEOTIDE SEQUENCE</scope>
    <source>
        <strain evidence="1">ECLA1</strain>
    </source>
</reference>
<dbReference type="AlphaFoldDB" id="A0AAE1ARE6"/>
<dbReference type="Proteomes" id="UP001283361">
    <property type="component" value="Unassembled WGS sequence"/>
</dbReference>
<organism evidence="1 2">
    <name type="scientific">Elysia crispata</name>
    <name type="common">lettuce slug</name>
    <dbReference type="NCBI Taxonomy" id="231223"/>
    <lineage>
        <taxon>Eukaryota</taxon>
        <taxon>Metazoa</taxon>
        <taxon>Spiralia</taxon>
        <taxon>Lophotrochozoa</taxon>
        <taxon>Mollusca</taxon>
        <taxon>Gastropoda</taxon>
        <taxon>Heterobranchia</taxon>
        <taxon>Euthyneura</taxon>
        <taxon>Panpulmonata</taxon>
        <taxon>Sacoglossa</taxon>
        <taxon>Placobranchoidea</taxon>
        <taxon>Plakobranchidae</taxon>
        <taxon>Elysia</taxon>
    </lineage>
</organism>
<gene>
    <name evidence="1" type="ORF">RRG08_009907</name>
</gene>
<name>A0AAE1ARE6_9GAST</name>
<keyword evidence="2" id="KW-1185">Reference proteome</keyword>
<evidence type="ECO:0000313" key="2">
    <source>
        <dbReference type="Proteomes" id="UP001283361"/>
    </source>
</evidence>
<dbReference type="EMBL" id="JAWDGP010001363">
    <property type="protein sequence ID" value="KAK3792548.1"/>
    <property type="molecule type" value="Genomic_DNA"/>
</dbReference>
<evidence type="ECO:0000313" key="1">
    <source>
        <dbReference type="EMBL" id="KAK3792548.1"/>
    </source>
</evidence>
<comment type="caution">
    <text evidence="1">The sequence shown here is derived from an EMBL/GenBank/DDBJ whole genome shotgun (WGS) entry which is preliminary data.</text>
</comment>
<protein>
    <submittedName>
        <fullName evidence="1">Uncharacterized protein</fullName>
    </submittedName>
</protein>